<accession>A0A948TLK4</accession>
<dbReference type="GO" id="GO:0005886">
    <property type="term" value="C:plasma membrane"/>
    <property type="evidence" value="ECO:0007669"/>
    <property type="project" value="TreeGrafter"/>
</dbReference>
<dbReference type="InterPro" id="IPR036721">
    <property type="entry name" value="RCK_C_sf"/>
</dbReference>
<keyword evidence="5 7" id="KW-1133">Transmembrane helix</keyword>
<dbReference type="InterPro" id="IPR004680">
    <property type="entry name" value="Cit_transptr-like_dom"/>
</dbReference>
<evidence type="ECO:0000256" key="1">
    <source>
        <dbReference type="ARBA" id="ARBA00004141"/>
    </source>
</evidence>
<evidence type="ECO:0000256" key="6">
    <source>
        <dbReference type="ARBA" id="ARBA00023136"/>
    </source>
</evidence>
<reference evidence="9" key="2">
    <citation type="submission" date="2021-04" db="EMBL/GenBank/DDBJ databases">
        <authorList>
            <person name="Gilroy R."/>
        </authorList>
    </citation>
    <scope>NUCLEOTIDE SEQUENCE</scope>
    <source>
        <strain evidence="9">8470</strain>
    </source>
</reference>
<dbReference type="SUPFAM" id="SSF116726">
    <property type="entry name" value="TrkA C-terminal domain-like"/>
    <property type="match status" value="1"/>
</dbReference>
<keyword evidence="2" id="KW-0813">Transport</keyword>
<sequence length="522" mass="56787">MNFEIIFVLLGLIGMLTALILDKMRPGIVLLSLVVVFMAAGIITPKQMVAGFSNRGMITVALLFLVSEGVRQSGALSTIVKKLLPEKETTVTKAQLRLLPIVSAFSAFLNNTPVVVIFAPIVKNWAKKIGLSCTKFLIPLSYATILGGLCTLIGTSTNLVVHGMMIDKGLGGLKMFDLAFIGIPITVVGLLFIILTSKKLLPAERPDNFEEEEADAAVEKGQHIVEVVLASRFPGLKRKLKNFDFKRKYGAEIKEIRQGGQIITENLGEVRLQQGDTLVLLADDDFTKTWGDSSVFLMMTNGKEIPTRPVPSWKKWTALALLLIMIIGATIGELPAIQERFPNVKMDMFFFAAVTAVVMAWLKMFPPKKYTKYISWDILITIACAFAISAAMEESGLAALIANFIKNVAGSLGAWGALALLYFVTLVITELITNNAAAALAFPLALETAQKFGVDPMPFFIAICIAASAGFATPIGYQTNLIVQGAGNYKFTDFMRIGIPMDLIVMIISVSLIPLIWPFVPA</sequence>
<feature type="transmembrane region" description="Helical" evidence="7">
    <location>
        <begin position="373"/>
        <end position="392"/>
    </location>
</feature>
<evidence type="ECO:0000256" key="2">
    <source>
        <dbReference type="ARBA" id="ARBA00022448"/>
    </source>
</evidence>
<feature type="transmembrane region" description="Helical" evidence="7">
    <location>
        <begin position="457"/>
        <end position="477"/>
    </location>
</feature>
<dbReference type="EMBL" id="JAHLFJ010000029">
    <property type="protein sequence ID" value="MBU3855504.1"/>
    <property type="molecule type" value="Genomic_DNA"/>
</dbReference>
<dbReference type="Pfam" id="PF03600">
    <property type="entry name" value="CitMHS"/>
    <property type="match status" value="1"/>
</dbReference>
<feature type="transmembrane region" description="Helical" evidence="7">
    <location>
        <begin position="497"/>
        <end position="520"/>
    </location>
</feature>
<dbReference type="GO" id="GO:0006813">
    <property type="term" value="P:potassium ion transport"/>
    <property type="evidence" value="ECO:0007669"/>
    <property type="project" value="InterPro"/>
</dbReference>
<comment type="subcellular location">
    <subcellularLocation>
        <location evidence="1">Membrane</location>
        <topology evidence="1">Multi-pass membrane protein</topology>
    </subcellularLocation>
</comment>
<dbReference type="Gene3D" id="3.30.70.1450">
    <property type="entry name" value="Regulator of K+ conductance, C-terminal domain"/>
    <property type="match status" value="1"/>
</dbReference>
<feature type="transmembrane region" description="Helical" evidence="7">
    <location>
        <begin position="27"/>
        <end position="44"/>
    </location>
</feature>
<feature type="transmembrane region" description="Helical" evidence="7">
    <location>
        <begin position="412"/>
        <end position="445"/>
    </location>
</feature>
<keyword evidence="6 7" id="KW-0472">Membrane</keyword>
<feature type="domain" description="RCK C-terminal" evidence="8">
    <location>
        <begin position="211"/>
        <end position="296"/>
    </location>
</feature>
<dbReference type="PANTHER" id="PTHR43652">
    <property type="entry name" value="BASIC AMINO ACID ANTIPORTER YFCC-RELATED"/>
    <property type="match status" value="1"/>
</dbReference>
<dbReference type="Proteomes" id="UP000784286">
    <property type="component" value="Unassembled WGS sequence"/>
</dbReference>
<dbReference type="PANTHER" id="PTHR43652:SF2">
    <property type="entry name" value="BASIC AMINO ACID ANTIPORTER YFCC-RELATED"/>
    <property type="match status" value="1"/>
</dbReference>
<dbReference type="InterPro" id="IPR051679">
    <property type="entry name" value="DASS-Related_Transporters"/>
</dbReference>
<dbReference type="PROSITE" id="PS01271">
    <property type="entry name" value="NA_SULFATE"/>
    <property type="match status" value="1"/>
</dbReference>
<feature type="transmembrane region" description="Helical" evidence="7">
    <location>
        <begin position="316"/>
        <end position="337"/>
    </location>
</feature>
<feature type="transmembrane region" description="Helical" evidence="7">
    <location>
        <begin position="349"/>
        <end position="366"/>
    </location>
</feature>
<feature type="transmembrane region" description="Helical" evidence="7">
    <location>
        <begin position="5"/>
        <end position="21"/>
    </location>
</feature>
<dbReference type="InterPro" id="IPR006037">
    <property type="entry name" value="RCK_C"/>
</dbReference>
<dbReference type="InterPro" id="IPR031312">
    <property type="entry name" value="Na/sul_symport_CS"/>
</dbReference>
<evidence type="ECO:0000256" key="3">
    <source>
        <dbReference type="ARBA" id="ARBA00022692"/>
    </source>
</evidence>
<evidence type="ECO:0000256" key="5">
    <source>
        <dbReference type="ARBA" id="ARBA00022989"/>
    </source>
</evidence>
<dbReference type="PROSITE" id="PS51202">
    <property type="entry name" value="RCK_C"/>
    <property type="match status" value="1"/>
</dbReference>
<evidence type="ECO:0000313" key="9">
    <source>
        <dbReference type="EMBL" id="MBU3855504.1"/>
    </source>
</evidence>
<dbReference type="AlphaFoldDB" id="A0A948TLK4"/>
<protein>
    <submittedName>
        <fullName evidence="9">SLC13 family permease</fullName>
    </submittedName>
</protein>
<organism evidence="9 10">
    <name type="scientific">Candidatus Phocaeicola excrementipullorum</name>
    <dbReference type="NCBI Taxonomy" id="2838731"/>
    <lineage>
        <taxon>Bacteria</taxon>
        <taxon>Pseudomonadati</taxon>
        <taxon>Bacteroidota</taxon>
        <taxon>Bacteroidia</taxon>
        <taxon>Bacteroidales</taxon>
        <taxon>Bacteroidaceae</taxon>
        <taxon>Phocaeicola</taxon>
    </lineage>
</organism>
<evidence type="ECO:0000256" key="4">
    <source>
        <dbReference type="ARBA" id="ARBA00022737"/>
    </source>
</evidence>
<evidence type="ECO:0000259" key="8">
    <source>
        <dbReference type="PROSITE" id="PS51202"/>
    </source>
</evidence>
<gene>
    <name evidence="9" type="ORF">H9928_02920</name>
</gene>
<feature type="transmembrane region" description="Helical" evidence="7">
    <location>
        <begin position="175"/>
        <end position="195"/>
    </location>
</feature>
<keyword evidence="4" id="KW-0677">Repeat</keyword>
<proteinExistence type="predicted"/>
<feature type="transmembrane region" description="Helical" evidence="7">
    <location>
        <begin position="134"/>
        <end position="155"/>
    </location>
</feature>
<dbReference type="GO" id="GO:0008324">
    <property type="term" value="F:monoatomic cation transmembrane transporter activity"/>
    <property type="evidence" value="ECO:0007669"/>
    <property type="project" value="InterPro"/>
</dbReference>
<feature type="transmembrane region" description="Helical" evidence="7">
    <location>
        <begin position="99"/>
        <end position="122"/>
    </location>
</feature>
<keyword evidence="3 7" id="KW-0812">Transmembrane</keyword>
<evidence type="ECO:0000313" key="10">
    <source>
        <dbReference type="Proteomes" id="UP000784286"/>
    </source>
</evidence>
<reference evidence="9" key="1">
    <citation type="journal article" date="2021" name="PeerJ">
        <title>Extensive microbial diversity within the chicken gut microbiome revealed by metagenomics and culture.</title>
        <authorList>
            <person name="Gilroy R."/>
            <person name="Ravi A."/>
            <person name="Getino M."/>
            <person name="Pursley I."/>
            <person name="Horton D.L."/>
            <person name="Alikhan N.F."/>
            <person name="Baker D."/>
            <person name="Gharbi K."/>
            <person name="Hall N."/>
            <person name="Watson M."/>
            <person name="Adriaenssens E.M."/>
            <person name="Foster-Nyarko E."/>
            <person name="Jarju S."/>
            <person name="Secka A."/>
            <person name="Antonio M."/>
            <person name="Oren A."/>
            <person name="Chaudhuri R.R."/>
            <person name="La Ragione R."/>
            <person name="Hildebrand F."/>
            <person name="Pallen M.J."/>
        </authorList>
    </citation>
    <scope>NUCLEOTIDE SEQUENCE</scope>
    <source>
        <strain evidence="9">8470</strain>
    </source>
</reference>
<evidence type="ECO:0000256" key="7">
    <source>
        <dbReference type="SAM" id="Phobius"/>
    </source>
</evidence>
<comment type="caution">
    <text evidence="9">The sequence shown here is derived from an EMBL/GenBank/DDBJ whole genome shotgun (WGS) entry which is preliminary data.</text>
</comment>
<name>A0A948TLK4_9BACT</name>